<gene>
    <name evidence="1" type="ORF">SAMN05444320_104105</name>
</gene>
<organism evidence="1 2">
    <name type="scientific">Streptoalloteichus hindustanus</name>
    <dbReference type="NCBI Taxonomy" id="2017"/>
    <lineage>
        <taxon>Bacteria</taxon>
        <taxon>Bacillati</taxon>
        <taxon>Actinomycetota</taxon>
        <taxon>Actinomycetes</taxon>
        <taxon>Pseudonocardiales</taxon>
        <taxon>Pseudonocardiaceae</taxon>
        <taxon>Streptoalloteichus</taxon>
    </lineage>
</organism>
<dbReference type="Proteomes" id="UP000184501">
    <property type="component" value="Unassembled WGS sequence"/>
</dbReference>
<reference evidence="1 2" key="1">
    <citation type="submission" date="2016-11" db="EMBL/GenBank/DDBJ databases">
        <authorList>
            <person name="Jaros S."/>
            <person name="Januszkiewicz K."/>
            <person name="Wedrychowicz H."/>
        </authorList>
    </citation>
    <scope>NUCLEOTIDE SEQUENCE [LARGE SCALE GENOMIC DNA]</scope>
    <source>
        <strain evidence="1 2">DSM 44523</strain>
    </source>
</reference>
<evidence type="ECO:0000313" key="2">
    <source>
        <dbReference type="Proteomes" id="UP000184501"/>
    </source>
</evidence>
<evidence type="ECO:0000313" key="1">
    <source>
        <dbReference type="EMBL" id="SHF56419.1"/>
    </source>
</evidence>
<sequence length="83" mass="9028">MVRSPVESRLGRVIADRACGRTGRHPGSVGIGWGKTALPDQGVVDLATLAMCWENTPSCAISWLWLLAVRLGERGTRGDRRAR</sequence>
<keyword evidence="2" id="KW-1185">Reference proteome</keyword>
<dbReference type="AlphaFoldDB" id="A0A1M5CNY4"/>
<name>A0A1M5CNY4_STRHI</name>
<accession>A0A1M5CNY4</accession>
<dbReference type="EMBL" id="FQVN01000004">
    <property type="protein sequence ID" value="SHF56419.1"/>
    <property type="molecule type" value="Genomic_DNA"/>
</dbReference>
<protein>
    <submittedName>
        <fullName evidence="1">Uncharacterized protein</fullName>
    </submittedName>
</protein>
<proteinExistence type="predicted"/>